<evidence type="ECO:0000313" key="3">
    <source>
        <dbReference type="Proteomes" id="UP000179242"/>
    </source>
</evidence>
<reference evidence="2 3" key="1">
    <citation type="journal article" date="2016" name="Nat. Commun.">
        <title>Thousands of microbial genomes shed light on interconnected biogeochemical processes in an aquifer system.</title>
        <authorList>
            <person name="Anantharaman K."/>
            <person name="Brown C.T."/>
            <person name="Hug L.A."/>
            <person name="Sharon I."/>
            <person name="Castelle C.J."/>
            <person name="Probst A.J."/>
            <person name="Thomas B.C."/>
            <person name="Singh A."/>
            <person name="Wilkins M.J."/>
            <person name="Karaoz U."/>
            <person name="Brodie E.L."/>
            <person name="Williams K.H."/>
            <person name="Hubbard S.S."/>
            <person name="Banfield J.F."/>
        </authorList>
    </citation>
    <scope>NUCLEOTIDE SEQUENCE [LARGE SCALE GENOMIC DNA]</scope>
</reference>
<accession>A0A1F4U7W7</accession>
<dbReference type="InterPro" id="IPR004401">
    <property type="entry name" value="YbaB/EbfC"/>
</dbReference>
<proteinExistence type="predicted"/>
<gene>
    <name evidence="2" type="ORF">A2438_01800</name>
</gene>
<feature type="coiled-coil region" evidence="1">
    <location>
        <begin position="6"/>
        <end position="40"/>
    </location>
</feature>
<dbReference type="SUPFAM" id="SSF82607">
    <property type="entry name" value="YbaB-like"/>
    <property type="match status" value="1"/>
</dbReference>
<name>A0A1F4U7W7_UNCSA</name>
<dbReference type="Pfam" id="PF02575">
    <property type="entry name" value="YbaB_DNA_bd"/>
    <property type="match status" value="1"/>
</dbReference>
<dbReference type="GO" id="GO:0003677">
    <property type="term" value="F:DNA binding"/>
    <property type="evidence" value="ECO:0007669"/>
    <property type="project" value="InterPro"/>
</dbReference>
<dbReference type="Gene3D" id="3.30.1310.10">
    <property type="entry name" value="Nucleoid-associated protein YbaB-like domain"/>
    <property type="match status" value="1"/>
</dbReference>
<dbReference type="EMBL" id="MEUJ01000002">
    <property type="protein sequence ID" value="OGC41001.1"/>
    <property type="molecule type" value="Genomic_DNA"/>
</dbReference>
<organism evidence="2 3">
    <name type="scientific">candidate division WOR-1 bacterium RIFOXYC2_FULL_46_14</name>
    <dbReference type="NCBI Taxonomy" id="1802587"/>
    <lineage>
        <taxon>Bacteria</taxon>
        <taxon>Bacillati</taxon>
        <taxon>Saganbacteria</taxon>
    </lineage>
</organism>
<comment type="caution">
    <text evidence="2">The sequence shown here is derived from an EMBL/GenBank/DDBJ whole genome shotgun (WGS) entry which is preliminary data.</text>
</comment>
<sequence length="99" mass="10845">MVFGQMGDMIKQAREMQGKLKKIKEELKNARYEAEKFGVKAVVDGEMEIKDLIVSPTVAPNQMTKLVKEVVNEALKKSKDDAAKKLKEAAGGLNIPGLG</sequence>
<protein>
    <recommendedName>
        <fullName evidence="4">Nucleoid-associated protein</fullName>
    </recommendedName>
</protein>
<dbReference type="AlphaFoldDB" id="A0A1F4U7W7"/>
<evidence type="ECO:0000256" key="1">
    <source>
        <dbReference type="SAM" id="Coils"/>
    </source>
</evidence>
<evidence type="ECO:0008006" key="4">
    <source>
        <dbReference type="Google" id="ProtNLM"/>
    </source>
</evidence>
<dbReference type="Proteomes" id="UP000179242">
    <property type="component" value="Unassembled WGS sequence"/>
</dbReference>
<dbReference type="InterPro" id="IPR036894">
    <property type="entry name" value="YbaB-like_sf"/>
</dbReference>
<evidence type="ECO:0000313" key="2">
    <source>
        <dbReference type="EMBL" id="OGC41001.1"/>
    </source>
</evidence>
<dbReference type="PIRSF" id="PIRSF004555">
    <property type="entry name" value="UCP004555"/>
    <property type="match status" value="1"/>
</dbReference>
<keyword evidence="1" id="KW-0175">Coiled coil</keyword>